<dbReference type="InterPro" id="IPR001245">
    <property type="entry name" value="Ser-Thr/Tyr_kinase_cat_dom"/>
</dbReference>
<dbReference type="Proteomes" id="UP000472264">
    <property type="component" value="Chromosome 18"/>
</dbReference>
<reference evidence="3" key="3">
    <citation type="submission" date="2025-09" db="UniProtKB">
        <authorList>
            <consortium name="Ensembl"/>
        </authorList>
    </citation>
    <scope>IDENTIFICATION</scope>
</reference>
<dbReference type="PROSITE" id="PS00108">
    <property type="entry name" value="PROTEIN_KINASE_ST"/>
    <property type="match status" value="1"/>
</dbReference>
<dbReference type="GO" id="GO:0004706">
    <property type="term" value="F:JUN kinase kinase kinase activity"/>
    <property type="evidence" value="ECO:0007669"/>
    <property type="project" value="TreeGrafter"/>
</dbReference>
<dbReference type="InParanoid" id="A0A665V7B6"/>
<reference evidence="3" key="1">
    <citation type="submission" date="2021-04" db="EMBL/GenBank/DDBJ databases">
        <authorList>
            <consortium name="Wellcome Sanger Institute Data Sharing"/>
        </authorList>
    </citation>
    <scope>NUCLEOTIDE SEQUENCE [LARGE SCALE GENOMIC DNA]</scope>
</reference>
<dbReference type="Gene3D" id="1.10.510.10">
    <property type="entry name" value="Transferase(Phosphotransferase) domain 1"/>
    <property type="match status" value="1"/>
</dbReference>
<evidence type="ECO:0000259" key="2">
    <source>
        <dbReference type="PROSITE" id="PS50011"/>
    </source>
</evidence>
<reference evidence="3" key="2">
    <citation type="submission" date="2025-08" db="UniProtKB">
        <authorList>
            <consortium name="Ensembl"/>
        </authorList>
    </citation>
    <scope>IDENTIFICATION</scope>
</reference>
<feature type="domain" description="Protein kinase" evidence="2">
    <location>
        <begin position="15"/>
        <end position="290"/>
    </location>
</feature>
<evidence type="ECO:0000313" key="4">
    <source>
        <dbReference type="Proteomes" id="UP000472264"/>
    </source>
</evidence>
<accession>A0A665V7B6</accession>
<dbReference type="InterPro" id="IPR008271">
    <property type="entry name" value="Ser/Thr_kinase_AS"/>
</dbReference>
<protein>
    <submittedName>
        <fullName evidence="3">Receptor-interacting serine/threonine-protein kinase 3-like</fullName>
    </submittedName>
</protein>
<dbReference type="SUPFAM" id="SSF56112">
    <property type="entry name" value="Protein kinase-like (PK-like)"/>
    <property type="match status" value="1"/>
</dbReference>
<dbReference type="OMA" id="CTTVMEE"/>
<dbReference type="PROSITE" id="PS50011">
    <property type="entry name" value="PROTEIN_KINASE_DOM"/>
    <property type="match status" value="1"/>
</dbReference>
<feature type="compositionally biased region" description="Polar residues" evidence="1">
    <location>
        <begin position="324"/>
        <end position="338"/>
    </location>
</feature>
<dbReference type="PANTHER" id="PTHR44329">
    <property type="entry name" value="SERINE/THREONINE-PROTEIN KINASE TNNI3K-RELATED"/>
    <property type="match status" value="1"/>
</dbReference>
<dbReference type="Ensembl" id="ENSENLT00000028417.1">
    <property type="protein sequence ID" value="ENSENLP00000027584.1"/>
    <property type="gene ID" value="ENSENLG00000012374.1"/>
</dbReference>
<sequence>MSSDSTPAVIEDCKLQDWKLIDSGGFGQIFKARHRELCSDVAVKLLHHDDGNSTALQHEVKMMCRGSNPYVIQVLGVFRGRPPRSGLTDHLGLVMEYMERGSLASLQKTLCETPPWPLVFRLANQVALGINFLHNLIPALLHLDLKPSNVLLDFHLNAKLTDFGLSKYYTSLSRLSKKNSNEEGGTISYMPPEAFAMSTYKPTQASDIYSYGILLWSLVTGKQPYPDADPCIVQFRIPQGDRPSLEEVRSQAAGCEGLTGLMELMITCWGGSPTERPSSFDCTAVTEDLFKMHKHAINEAVYKVTMRLDEKKMAEQFDGIHITQPSGSSVGVVNNFDNVPTGRPPVQEMSGGWPANQRDKEESVKDPTPPEAVSHIDHLFQTKGNDKKRVSSVQPIRSSQHSPPLRSTPPPGGAADGPQRPFTRNLPTLVQRQSSSPSSLPNRSIPKLPHIHINMSHVNGFQCGSNNTMHIDHVLHPLASERRRHPTAPPSVDLQPPHLGGRKNQKGGAG</sequence>
<feature type="compositionally biased region" description="Basic residues" evidence="1">
    <location>
        <begin position="500"/>
        <end position="510"/>
    </location>
</feature>
<dbReference type="InterPro" id="IPR051681">
    <property type="entry name" value="Ser/Thr_Kinases-Pseudokinases"/>
</dbReference>
<organism evidence="3 4">
    <name type="scientific">Echeneis naucrates</name>
    <name type="common">Live sharksucker</name>
    <dbReference type="NCBI Taxonomy" id="173247"/>
    <lineage>
        <taxon>Eukaryota</taxon>
        <taxon>Metazoa</taxon>
        <taxon>Chordata</taxon>
        <taxon>Craniata</taxon>
        <taxon>Vertebrata</taxon>
        <taxon>Euteleostomi</taxon>
        <taxon>Actinopterygii</taxon>
        <taxon>Neopterygii</taxon>
        <taxon>Teleostei</taxon>
        <taxon>Neoteleostei</taxon>
        <taxon>Acanthomorphata</taxon>
        <taxon>Carangaria</taxon>
        <taxon>Carangiformes</taxon>
        <taxon>Echeneidae</taxon>
        <taxon>Echeneis</taxon>
    </lineage>
</organism>
<keyword evidence="4" id="KW-1185">Reference proteome</keyword>
<feature type="compositionally biased region" description="Polar residues" evidence="1">
    <location>
        <begin position="391"/>
        <end position="402"/>
    </location>
</feature>
<proteinExistence type="predicted"/>
<evidence type="ECO:0000256" key="1">
    <source>
        <dbReference type="SAM" id="MobiDB-lite"/>
    </source>
</evidence>
<feature type="compositionally biased region" description="Basic and acidic residues" evidence="1">
    <location>
        <begin position="374"/>
        <end position="389"/>
    </location>
</feature>
<dbReference type="Pfam" id="PF07714">
    <property type="entry name" value="PK_Tyr_Ser-Thr"/>
    <property type="match status" value="1"/>
</dbReference>
<dbReference type="SMART" id="SM00220">
    <property type="entry name" value="S_TKc"/>
    <property type="match status" value="1"/>
</dbReference>
<feature type="region of interest" description="Disordered" evidence="1">
    <location>
        <begin position="483"/>
        <end position="510"/>
    </location>
</feature>
<dbReference type="InterPro" id="IPR000719">
    <property type="entry name" value="Prot_kinase_dom"/>
</dbReference>
<gene>
    <name evidence="3" type="primary">ripk3</name>
</gene>
<dbReference type="AlphaFoldDB" id="A0A665V7B6"/>
<dbReference type="PANTHER" id="PTHR44329:SF297">
    <property type="entry name" value="RECEPTOR-INTERACTING SERINE_THREONINE-PROTEIN KINASE 3"/>
    <property type="match status" value="1"/>
</dbReference>
<dbReference type="InterPro" id="IPR011009">
    <property type="entry name" value="Kinase-like_dom_sf"/>
</dbReference>
<evidence type="ECO:0000313" key="3">
    <source>
        <dbReference type="Ensembl" id="ENSENLP00000027584.1"/>
    </source>
</evidence>
<name>A0A665V7B6_ECHNA</name>
<feature type="region of interest" description="Disordered" evidence="1">
    <location>
        <begin position="324"/>
        <end position="424"/>
    </location>
</feature>
<dbReference type="GO" id="GO:0005524">
    <property type="term" value="F:ATP binding"/>
    <property type="evidence" value="ECO:0007669"/>
    <property type="project" value="InterPro"/>
</dbReference>
<dbReference type="OrthoDB" id="4062651at2759"/>